<dbReference type="RefSeq" id="WP_238193961.1">
    <property type="nucleotide sequence ID" value="NZ_BPQZ01000001.1"/>
</dbReference>
<accession>A0AA37TGH3</accession>
<sequence length="157" mass="16227">MTEGLRIPGRTIRLDRVRPGACCLMAGRDGPDLALLVSREGRPAPLLLNRRSAEGGHLPVRSDLPPDADVLELRGAVIAPSGAPASGRAATSAAALHLGDGRAYLCGRDESGRGALFDVGTGLASAVDPAALPRTRCWRVMVPEAGGVVTLYEAEPA</sequence>
<organism evidence="1 2">
    <name type="scientific">Methylobacterium tardum</name>
    <dbReference type="NCBI Taxonomy" id="374432"/>
    <lineage>
        <taxon>Bacteria</taxon>
        <taxon>Pseudomonadati</taxon>
        <taxon>Pseudomonadota</taxon>
        <taxon>Alphaproteobacteria</taxon>
        <taxon>Hyphomicrobiales</taxon>
        <taxon>Methylobacteriaceae</taxon>
        <taxon>Methylobacterium</taxon>
    </lineage>
</organism>
<evidence type="ECO:0000313" key="1">
    <source>
        <dbReference type="EMBL" id="GLS71542.1"/>
    </source>
</evidence>
<dbReference type="AlphaFoldDB" id="A0AA37TGH3"/>
<dbReference type="Proteomes" id="UP001157440">
    <property type="component" value="Unassembled WGS sequence"/>
</dbReference>
<reference evidence="2" key="1">
    <citation type="journal article" date="2019" name="Int. J. Syst. Evol. Microbiol.">
        <title>The Global Catalogue of Microorganisms (GCM) 10K type strain sequencing project: providing services to taxonomists for standard genome sequencing and annotation.</title>
        <authorList>
            <consortium name="The Broad Institute Genomics Platform"/>
            <consortium name="The Broad Institute Genome Sequencing Center for Infectious Disease"/>
            <person name="Wu L."/>
            <person name="Ma J."/>
        </authorList>
    </citation>
    <scope>NUCLEOTIDE SEQUENCE [LARGE SCALE GENOMIC DNA]</scope>
    <source>
        <strain evidence="2">NBRC 103632</strain>
    </source>
</reference>
<evidence type="ECO:0000313" key="2">
    <source>
        <dbReference type="Proteomes" id="UP001157440"/>
    </source>
</evidence>
<protein>
    <submittedName>
        <fullName evidence="1">Uncharacterized protein</fullName>
    </submittedName>
</protein>
<comment type="caution">
    <text evidence="1">The sequence shown here is derived from an EMBL/GenBank/DDBJ whole genome shotgun (WGS) entry which is preliminary data.</text>
</comment>
<name>A0AA37TGH3_9HYPH</name>
<dbReference type="EMBL" id="BSPL01000017">
    <property type="protein sequence ID" value="GLS71542.1"/>
    <property type="molecule type" value="Genomic_DNA"/>
</dbReference>
<gene>
    <name evidence="1" type="ORF">GCM10007890_35550</name>
</gene>
<keyword evidence="2" id="KW-1185">Reference proteome</keyword>
<proteinExistence type="predicted"/>